<feature type="domain" description="TonB-dependent receptor plug" evidence="14">
    <location>
        <begin position="85"/>
        <end position="195"/>
    </location>
</feature>
<organism evidence="15 16">
    <name type="scientific">Pseudoalteromonas luteoviolacea NCIMB 1942</name>
    <dbReference type="NCBI Taxonomy" id="1365253"/>
    <lineage>
        <taxon>Bacteria</taxon>
        <taxon>Pseudomonadati</taxon>
        <taxon>Pseudomonadota</taxon>
        <taxon>Gammaproteobacteria</taxon>
        <taxon>Alteromonadales</taxon>
        <taxon>Pseudoalteromonadaceae</taxon>
        <taxon>Pseudoalteromonas</taxon>
    </lineage>
</organism>
<dbReference type="PANTHER" id="PTHR32552:SF81">
    <property type="entry name" value="TONB-DEPENDENT OUTER MEMBRANE RECEPTOR"/>
    <property type="match status" value="1"/>
</dbReference>
<dbReference type="Gene3D" id="2.40.170.20">
    <property type="entry name" value="TonB-dependent receptor, beta-barrel domain"/>
    <property type="match status" value="1"/>
</dbReference>
<keyword evidence="7" id="KW-0406">Ion transport</keyword>
<dbReference type="InterPro" id="IPR036942">
    <property type="entry name" value="Beta-barrel_TonB_sf"/>
</dbReference>
<gene>
    <name evidence="15" type="ORF">N482_01430</name>
</gene>
<dbReference type="CDD" id="cd01347">
    <property type="entry name" value="ligand_gated_channel"/>
    <property type="match status" value="1"/>
</dbReference>
<keyword evidence="4" id="KW-0410">Iron transport</keyword>
<evidence type="ECO:0000256" key="6">
    <source>
        <dbReference type="ARBA" id="ARBA00023004"/>
    </source>
</evidence>
<evidence type="ECO:0000256" key="5">
    <source>
        <dbReference type="ARBA" id="ARBA00022692"/>
    </source>
</evidence>
<comment type="caution">
    <text evidence="15">The sequence shown here is derived from an EMBL/GenBank/DDBJ whole genome shotgun (WGS) entry which is preliminary data.</text>
</comment>
<protein>
    <submittedName>
        <fullName evidence="15">Ligand-gated channel</fullName>
    </submittedName>
</protein>
<dbReference type="PANTHER" id="PTHR32552">
    <property type="entry name" value="FERRICHROME IRON RECEPTOR-RELATED"/>
    <property type="match status" value="1"/>
</dbReference>
<keyword evidence="2 11" id="KW-0813">Transport</keyword>
<keyword evidence="3 11" id="KW-1134">Transmembrane beta strand</keyword>
<name>A0A167CQ20_9GAMM</name>
<evidence type="ECO:0000256" key="3">
    <source>
        <dbReference type="ARBA" id="ARBA00022452"/>
    </source>
</evidence>
<keyword evidence="9 11" id="KW-0472">Membrane</keyword>
<evidence type="ECO:0000256" key="4">
    <source>
        <dbReference type="ARBA" id="ARBA00022496"/>
    </source>
</evidence>
<dbReference type="Proteomes" id="UP000076587">
    <property type="component" value="Unassembled WGS sequence"/>
</dbReference>
<dbReference type="InterPro" id="IPR012910">
    <property type="entry name" value="Plug_dom"/>
</dbReference>
<dbReference type="AlphaFoldDB" id="A0A167CQ20"/>
<comment type="subcellular location">
    <subcellularLocation>
        <location evidence="1 11">Cell outer membrane</location>
        <topology evidence="1 11">Multi-pass membrane protein</topology>
    </subcellularLocation>
</comment>
<reference evidence="15 16" key="1">
    <citation type="submission" date="2013-07" db="EMBL/GenBank/DDBJ databases">
        <title>Comparative Genomic and Metabolomic Analysis of Twelve Strains of Pseudoalteromonas luteoviolacea.</title>
        <authorList>
            <person name="Vynne N.G."/>
            <person name="Mansson M."/>
            <person name="Gram L."/>
        </authorList>
    </citation>
    <scope>NUCLEOTIDE SEQUENCE [LARGE SCALE GENOMIC DNA]</scope>
    <source>
        <strain evidence="15 16">NCIMB 1942</strain>
    </source>
</reference>
<evidence type="ECO:0000256" key="1">
    <source>
        <dbReference type="ARBA" id="ARBA00004571"/>
    </source>
</evidence>
<keyword evidence="10 11" id="KW-0998">Cell outer membrane</keyword>
<dbReference type="InterPro" id="IPR000531">
    <property type="entry name" value="Beta-barrel_TonB"/>
</dbReference>
<keyword evidence="5 11" id="KW-0812">Transmembrane</keyword>
<evidence type="ECO:0000259" key="13">
    <source>
        <dbReference type="Pfam" id="PF00593"/>
    </source>
</evidence>
<evidence type="ECO:0000256" key="8">
    <source>
        <dbReference type="ARBA" id="ARBA00023077"/>
    </source>
</evidence>
<evidence type="ECO:0000259" key="14">
    <source>
        <dbReference type="Pfam" id="PF07715"/>
    </source>
</evidence>
<dbReference type="Pfam" id="PF00593">
    <property type="entry name" value="TonB_dep_Rec_b-barrel"/>
    <property type="match status" value="1"/>
</dbReference>
<evidence type="ECO:0000256" key="11">
    <source>
        <dbReference type="PROSITE-ProRule" id="PRU01360"/>
    </source>
</evidence>
<dbReference type="GO" id="GO:0009279">
    <property type="term" value="C:cell outer membrane"/>
    <property type="evidence" value="ECO:0007669"/>
    <property type="project" value="UniProtKB-SubCell"/>
</dbReference>
<dbReference type="EMBL" id="AUXT01000150">
    <property type="protein sequence ID" value="KZN47928.1"/>
    <property type="molecule type" value="Genomic_DNA"/>
</dbReference>
<dbReference type="Pfam" id="PF07715">
    <property type="entry name" value="Plug"/>
    <property type="match status" value="1"/>
</dbReference>
<dbReference type="PROSITE" id="PS52016">
    <property type="entry name" value="TONB_DEPENDENT_REC_3"/>
    <property type="match status" value="1"/>
</dbReference>
<sequence>MRDAHLFLCLFLAGHNFNLPQVEYTHGDSFGENMRTVLPRVGLSALSAAILSAVSLPSFAAEEAQAKKNTFEKIEVTARKRTESLFETPTAITSIGSDAIEKGNMSNLDDIGKFVPNLNITRYGVGNAAHASVFIRGIGLQDHIITTDPGVGVYVDGVYLGRQMGSNLSLPNIERVEVLRGPQGTLYGRNTLGGAVNIITKKPGSEDVVRIESKVGSRGRLGGDIYTNQTINDEWSFAANASYKERDGVGRAVNLAAPEKEIGEEQEMSGRFAIKWQPSSDFSLNVAVDAVENESGQSPYTIELTGGLDPNDPNNGDFPLLNASLLPENPDDLGTTVAGIESTDYSGWGASVIADWQVSDEYAVKFITSKRGSDYTGGLDDDASPLHLSEFPEEGGADQFSIEFQLNGTFDSWDFVSGLYYFNEDGFTESAPYVFSPFSVPGNYGRFRIDQETDSYAAYFNASFDVTEKLSLGGGLRYSEDEKDAFADFRYFKKGAQAKFDEVTWDVNVAYQLNRDMNVYAQIQKGYQSGGFPPRPFGGADAFVSFDETKALNYEIGFKGQVHDQVSMMLALFVTDYTDLALPFNDPSNGFNTYIENAGESRAQGIELETTVALTDDFTIRSSVGYLDSEITHVDDGVQGITVGNAPALTPRWTVMVAPSYFIDMASGATVAVNASYSYRSDMQGQSVNNPNEFIESRELFGFNISYTNSEGDTEITLYGENVFNEVYDVGRLQQSGFVGVMRSNDRSEFGLKFRKDFWLD</sequence>
<proteinExistence type="inferred from homology"/>
<keyword evidence="6" id="KW-0408">Iron</keyword>
<feature type="domain" description="TonB-dependent receptor-like beta-barrel" evidence="13">
    <location>
        <begin position="309"/>
        <end position="723"/>
    </location>
</feature>
<keyword evidence="8 12" id="KW-0798">TonB box</keyword>
<evidence type="ECO:0000256" key="12">
    <source>
        <dbReference type="RuleBase" id="RU003357"/>
    </source>
</evidence>
<evidence type="ECO:0000256" key="2">
    <source>
        <dbReference type="ARBA" id="ARBA00022448"/>
    </source>
</evidence>
<accession>A0A167CQ20</accession>
<evidence type="ECO:0000313" key="16">
    <source>
        <dbReference type="Proteomes" id="UP000076587"/>
    </source>
</evidence>
<dbReference type="GO" id="GO:0006826">
    <property type="term" value="P:iron ion transport"/>
    <property type="evidence" value="ECO:0007669"/>
    <property type="project" value="UniProtKB-KW"/>
</dbReference>
<dbReference type="SUPFAM" id="SSF56935">
    <property type="entry name" value="Porins"/>
    <property type="match status" value="1"/>
</dbReference>
<dbReference type="PATRIC" id="fig|1365253.3.peg.2076"/>
<comment type="similarity">
    <text evidence="11 12">Belongs to the TonB-dependent receptor family.</text>
</comment>
<evidence type="ECO:0000256" key="7">
    <source>
        <dbReference type="ARBA" id="ARBA00023065"/>
    </source>
</evidence>
<dbReference type="InterPro" id="IPR039426">
    <property type="entry name" value="TonB-dep_rcpt-like"/>
</dbReference>
<evidence type="ECO:0000256" key="9">
    <source>
        <dbReference type="ARBA" id="ARBA00023136"/>
    </source>
</evidence>
<evidence type="ECO:0000256" key="10">
    <source>
        <dbReference type="ARBA" id="ARBA00023237"/>
    </source>
</evidence>
<evidence type="ECO:0000313" key="15">
    <source>
        <dbReference type="EMBL" id="KZN47928.1"/>
    </source>
</evidence>